<dbReference type="Proteomes" id="UP001160550">
    <property type="component" value="Unassembled WGS sequence"/>
</dbReference>
<dbReference type="RefSeq" id="WP_280941273.1">
    <property type="nucleotide sequence ID" value="NZ_JARYGX010000008.1"/>
</dbReference>
<proteinExistence type="predicted"/>
<evidence type="ECO:0000313" key="2">
    <source>
        <dbReference type="Proteomes" id="UP001160550"/>
    </source>
</evidence>
<evidence type="ECO:0008006" key="3">
    <source>
        <dbReference type="Google" id="ProtNLM"/>
    </source>
</evidence>
<sequence length="259" mass="28856">MRAKKGELPDWVTRHYEEALQSHQNLMQVASISRKGIHGLTAGPRLMKAVARATGKQAPDQERLRLAEEDASLSESEIRDDFPVLHSLVVVGLWSWLEHLVKEVAINWVRHRPSVLLNPPFNRVRLQATEVASLTRAEQAALIVDLLEQETSSSSRQGVGRFESLLSPMGLSGPVPEDTSKAIFELQQARNVIAHRNGRCDRRFKAACPCLKVKLGAPLRVGTEQVSIYAANSVNYGLELLYRIGDAHELDLRERSDGT</sequence>
<gene>
    <name evidence="1" type="ORF">QF205_03105</name>
</gene>
<name>A0ABT6MPN7_9GAMM</name>
<reference evidence="1" key="2">
    <citation type="submission" date="2023-04" db="EMBL/GenBank/DDBJ databases">
        <authorList>
            <person name="Sun J.-Q."/>
        </authorList>
    </citation>
    <scope>NUCLEOTIDE SEQUENCE</scope>
    <source>
        <strain evidence="1">CC-YY355</strain>
    </source>
</reference>
<comment type="caution">
    <text evidence="1">The sequence shown here is derived from an EMBL/GenBank/DDBJ whole genome shotgun (WGS) entry which is preliminary data.</text>
</comment>
<organism evidence="1 2">
    <name type="scientific">Luteimonas composti</name>
    <dbReference type="NCBI Taxonomy" id="398257"/>
    <lineage>
        <taxon>Bacteria</taxon>
        <taxon>Pseudomonadati</taxon>
        <taxon>Pseudomonadota</taxon>
        <taxon>Gammaproteobacteria</taxon>
        <taxon>Lysobacterales</taxon>
        <taxon>Lysobacteraceae</taxon>
        <taxon>Luteimonas</taxon>
    </lineage>
</organism>
<reference evidence="1" key="1">
    <citation type="journal article" date="2007" name="Int. J. Syst. Evol. Microbiol.">
        <title>Luteimonas composti sp. nov., a moderately thermophilic bacterium isolated from food waste.</title>
        <authorList>
            <person name="Young C.C."/>
            <person name="Kampfer P."/>
            <person name="Chen W.M."/>
            <person name="Yen W.S."/>
            <person name="Arun A.B."/>
            <person name="Lai W.A."/>
            <person name="Shen F.T."/>
            <person name="Rekha P.D."/>
            <person name="Lin K.Y."/>
            <person name="Chou J.H."/>
        </authorList>
    </citation>
    <scope>NUCLEOTIDE SEQUENCE</scope>
    <source>
        <strain evidence="1">CC-YY355</strain>
    </source>
</reference>
<protein>
    <recommendedName>
        <fullName evidence="3">RiboL-PSP-HEPN domain-containing protein</fullName>
    </recommendedName>
</protein>
<accession>A0ABT6MPN7</accession>
<keyword evidence="2" id="KW-1185">Reference proteome</keyword>
<evidence type="ECO:0000313" key="1">
    <source>
        <dbReference type="EMBL" id="MDH7452068.1"/>
    </source>
</evidence>
<dbReference type="EMBL" id="JARYGX010000008">
    <property type="protein sequence ID" value="MDH7452068.1"/>
    <property type="molecule type" value="Genomic_DNA"/>
</dbReference>